<proteinExistence type="predicted"/>
<sequence length="78" mass="8782">MGENADILRIAGEALYGRQWQTPLSRDLNVSDRTIRNWATGHGCPQDLEARLLPILRKRGQSVAHLISTLENKSDRNS</sequence>
<dbReference type="EMBL" id="VYQB01000003">
    <property type="protein sequence ID" value="KAA9019627.1"/>
    <property type="molecule type" value="Genomic_DNA"/>
</dbReference>
<keyword evidence="4" id="KW-1185">Reference proteome</keyword>
<dbReference type="AlphaFoldDB" id="A0A5J5I7T0"/>
<protein>
    <recommendedName>
        <fullName evidence="5">Transcriptional regulator</fullName>
    </recommendedName>
</protein>
<dbReference type="Proteomes" id="UP000326364">
    <property type="component" value="Unassembled WGS sequence"/>
</dbReference>
<evidence type="ECO:0000313" key="3">
    <source>
        <dbReference type="Proteomes" id="UP000325933"/>
    </source>
</evidence>
<evidence type="ECO:0000313" key="4">
    <source>
        <dbReference type="Proteomes" id="UP000326364"/>
    </source>
</evidence>
<comment type="caution">
    <text evidence="2">The sequence shown here is derived from an EMBL/GenBank/DDBJ whole genome shotgun (WGS) entry which is preliminary data.</text>
</comment>
<organism evidence="2 3">
    <name type="scientific">Sphingobium limneticum</name>
    <dbReference type="NCBI Taxonomy" id="1007511"/>
    <lineage>
        <taxon>Bacteria</taxon>
        <taxon>Pseudomonadati</taxon>
        <taxon>Pseudomonadota</taxon>
        <taxon>Alphaproteobacteria</taxon>
        <taxon>Sphingomonadales</taxon>
        <taxon>Sphingomonadaceae</taxon>
        <taxon>Sphingobium</taxon>
    </lineage>
</organism>
<dbReference type="EMBL" id="VYQA01000003">
    <property type="protein sequence ID" value="KAA9032084.1"/>
    <property type="molecule type" value="Genomic_DNA"/>
</dbReference>
<gene>
    <name evidence="2" type="ORF">F4U95_05090</name>
    <name evidence="1" type="ORF">F4U96_05090</name>
</gene>
<evidence type="ECO:0000313" key="2">
    <source>
        <dbReference type="EMBL" id="KAA9032084.1"/>
    </source>
</evidence>
<name>A0A5J5I7T0_9SPHN</name>
<reference evidence="3 4" key="1">
    <citation type="submission" date="2019-09" db="EMBL/GenBank/DDBJ databases">
        <authorList>
            <person name="Feng G."/>
        </authorList>
    </citation>
    <scope>NUCLEOTIDE SEQUENCE [LARGE SCALE GENOMIC DNA]</scope>
    <source>
        <strain evidence="2 3">KACC 19283</strain>
        <strain evidence="1 4">KACC 19284</strain>
    </source>
</reference>
<accession>A0A5J5I7T0</accession>
<evidence type="ECO:0000313" key="1">
    <source>
        <dbReference type="EMBL" id="KAA9019627.1"/>
    </source>
</evidence>
<dbReference type="Proteomes" id="UP000325933">
    <property type="component" value="Unassembled WGS sequence"/>
</dbReference>
<evidence type="ECO:0008006" key="5">
    <source>
        <dbReference type="Google" id="ProtNLM"/>
    </source>
</evidence>